<accession>A0A6A5HJ45</accession>
<dbReference type="Proteomes" id="UP000483820">
    <property type="component" value="Chromosome II"/>
</dbReference>
<dbReference type="EMBL" id="WUAV01000002">
    <property type="protein sequence ID" value="KAF1766614.1"/>
    <property type="molecule type" value="Genomic_DNA"/>
</dbReference>
<dbReference type="RefSeq" id="XP_053589880.1">
    <property type="nucleotide sequence ID" value="XM_053725686.1"/>
</dbReference>
<dbReference type="CTD" id="78774203"/>
<name>A0A6A5HJ45_CAERE</name>
<dbReference type="KEGG" id="crq:GCK72_006572"/>
<protein>
    <submittedName>
        <fullName evidence="1">Uncharacterized protein</fullName>
    </submittedName>
</protein>
<reference evidence="1 2" key="1">
    <citation type="submission" date="2019-12" db="EMBL/GenBank/DDBJ databases">
        <title>Chromosome-level assembly of the Caenorhabditis remanei genome.</title>
        <authorList>
            <person name="Teterina A.A."/>
            <person name="Willis J.H."/>
            <person name="Phillips P.C."/>
        </authorList>
    </citation>
    <scope>NUCLEOTIDE SEQUENCE [LARGE SCALE GENOMIC DNA]</scope>
    <source>
        <strain evidence="1 2">PX506</strain>
        <tissue evidence="1">Whole organism</tissue>
    </source>
</reference>
<gene>
    <name evidence="1" type="ORF">GCK72_006572</name>
</gene>
<evidence type="ECO:0000313" key="1">
    <source>
        <dbReference type="EMBL" id="KAF1766614.1"/>
    </source>
</evidence>
<sequence length="98" mass="11397">MPKFVVIELNDDAETIDLLSYCRRSRASQSEAITRIFIVREPQCQRRRLNIVHQNKKFIGMEPTTAIRNTLDVIIDEHRKALIMKYSNLGIRNTVGLL</sequence>
<evidence type="ECO:0000313" key="2">
    <source>
        <dbReference type="Proteomes" id="UP000483820"/>
    </source>
</evidence>
<dbReference type="AlphaFoldDB" id="A0A6A5HJ45"/>
<dbReference type="GeneID" id="78774203"/>
<comment type="caution">
    <text evidence="1">The sequence shown here is derived from an EMBL/GenBank/DDBJ whole genome shotgun (WGS) entry which is preliminary data.</text>
</comment>
<proteinExistence type="predicted"/>
<organism evidence="1 2">
    <name type="scientific">Caenorhabditis remanei</name>
    <name type="common">Caenorhabditis vulgaris</name>
    <dbReference type="NCBI Taxonomy" id="31234"/>
    <lineage>
        <taxon>Eukaryota</taxon>
        <taxon>Metazoa</taxon>
        <taxon>Ecdysozoa</taxon>
        <taxon>Nematoda</taxon>
        <taxon>Chromadorea</taxon>
        <taxon>Rhabditida</taxon>
        <taxon>Rhabditina</taxon>
        <taxon>Rhabditomorpha</taxon>
        <taxon>Rhabditoidea</taxon>
        <taxon>Rhabditidae</taxon>
        <taxon>Peloderinae</taxon>
        <taxon>Caenorhabditis</taxon>
    </lineage>
</organism>